<name>A0A1M6ST36_9FIRM</name>
<dbReference type="EMBL" id="FRAR01000014">
    <property type="protein sequence ID" value="SHK47807.1"/>
    <property type="molecule type" value="Genomic_DNA"/>
</dbReference>
<sequence>MSKGSIVAAVTLNTEYITGDLPIIVAQDEEDRDKLSRHIANILQSTIHDLGNGTFLIVQR</sequence>
<dbReference type="STRING" id="1121421.SAMN02745123_02007"/>
<organism evidence="1 2">
    <name type="scientific">Desulforamulus aeronauticus DSM 10349</name>
    <dbReference type="NCBI Taxonomy" id="1121421"/>
    <lineage>
        <taxon>Bacteria</taxon>
        <taxon>Bacillati</taxon>
        <taxon>Bacillota</taxon>
        <taxon>Clostridia</taxon>
        <taxon>Eubacteriales</taxon>
        <taxon>Peptococcaceae</taxon>
        <taxon>Desulforamulus</taxon>
    </lineage>
</organism>
<dbReference type="OrthoDB" id="1955035at2"/>
<dbReference type="AlphaFoldDB" id="A0A1M6ST36"/>
<evidence type="ECO:0000313" key="1">
    <source>
        <dbReference type="EMBL" id="SHK47807.1"/>
    </source>
</evidence>
<dbReference type="Proteomes" id="UP000183997">
    <property type="component" value="Unassembled WGS sequence"/>
</dbReference>
<protein>
    <submittedName>
        <fullName evidence="1">Uncharacterized protein</fullName>
    </submittedName>
</protein>
<gene>
    <name evidence="1" type="ORF">SAMN02745123_02007</name>
</gene>
<dbReference type="InterPro" id="IPR054055">
    <property type="entry name" value="YpzH"/>
</dbReference>
<keyword evidence="2" id="KW-1185">Reference proteome</keyword>
<dbReference type="RefSeq" id="WP_072913771.1">
    <property type="nucleotide sequence ID" value="NZ_FRAR01000014.1"/>
</dbReference>
<accession>A0A1M6ST36</accession>
<dbReference type="Pfam" id="PF21835">
    <property type="entry name" value="YIEGIA_cap"/>
    <property type="match status" value="1"/>
</dbReference>
<proteinExistence type="predicted"/>
<evidence type="ECO:0000313" key="2">
    <source>
        <dbReference type="Proteomes" id="UP000183997"/>
    </source>
</evidence>
<reference evidence="2" key="1">
    <citation type="submission" date="2016-11" db="EMBL/GenBank/DDBJ databases">
        <authorList>
            <person name="Varghese N."/>
            <person name="Submissions S."/>
        </authorList>
    </citation>
    <scope>NUCLEOTIDE SEQUENCE [LARGE SCALE GENOMIC DNA]</scope>
    <source>
        <strain evidence="2">DSM 10349</strain>
    </source>
</reference>